<dbReference type="Proteomes" id="UP000760860">
    <property type="component" value="Unassembled WGS sequence"/>
</dbReference>
<comment type="caution">
    <text evidence="3">The sequence shown here is derived from an EMBL/GenBank/DDBJ whole genome shotgun (WGS) entry which is preliminary data.</text>
</comment>
<dbReference type="EMBL" id="RCMV01000882">
    <property type="protein sequence ID" value="KAG3212050.1"/>
    <property type="molecule type" value="Genomic_DNA"/>
</dbReference>
<dbReference type="PANTHER" id="PTHR12509">
    <property type="entry name" value="SPERMATOGENESIS-ASSOCIATED 4-RELATED"/>
    <property type="match status" value="1"/>
</dbReference>
<accession>A0A8T1HI85</accession>
<evidence type="ECO:0000256" key="1">
    <source>
        <dbReference type="SAM" id="MobiDB-lite"/>
    </source>
</evidence>
<dbReference type="SUPFAM" id="SSF116907">
    <property type="entry name" value="Hook domain"/>
    <property type="match status" value="1"/>
</dbReference>
<dbReference type="AlphaFoldDB" id="A0A8T1HI85"/>
<gene>
    <name evidence="3" type="ORF">PC129_g16980</name>
</gene>
<dbReference type="InterPro" id="IPR001715">
    <property type="entry name" value="CH_dom"/>
</dbReference>
<dbReference type="InterPro" id="IPR010441">
    <property type="entry name" value="CH_2"/>
</dbReference>
<evidence type="ECO:0000313" key="4">
    <source>
        <dbReference type="Proteomes" id="UP000760860"/>
    </source>
</evidence>
<dbReference type="GO" id="GO:0008017">
    <property type="term" value="F:microtubule binding"/>
    <property type="evidence" value="ECO:0007669"/>
    <property type="project" value="TreeGrafter"/>
</dbReference>
<proteinExistence type="predicted"/>
<reference evidence="3" key="1">
    <citation type="submission" date="2018-05" db="EMBL/GenBank/DDBJ databases">
        <title>Effector identification in a new, highly contiguous assembly of the strawberry crown rot pathogen Phytophthora cactorum.</title>
        <authorList>
            <person name="Armitage A.D."/>
            <person name="Nellist C.F."/>
            <person name="Bates H."/>
            <person name="Vickerstaff R.J."/>
            <person name="Harrison R.J."/>
        </authorList>
    </citation>
    <scope>NUCLEOTIDE SEQUENCE</scope>
    <source>
        <strain evidence="3">P421</strain>
    </source>
</reference>
<dbReference type="GO" id="GO:0051493">
    <property type="term" value="P:regulation of cytoskeleton organization"/>
    <property type="evidence" value="ECO:0007669"/>
    <property type="project" value="TreeGrafter"/>
</dbReference>
<dbReference type="Gene3D" id="1.10.418.10">
    <property type="entry name" value="Calponin-like domain"/>
    <property type="match status" value="1"/>
</dbReference>
<dbReference type="FunFam" id="1.10.418.10:FF:000059">
    <property type="entry name" value="RIKEN cDNA 6430531B16 gene"/>
    <property type="match status" value="1"/>
</dbReference>
<feature type="region of interest" description="Disordered" evidence="1">
    <location>
        <begin position="1"/>
        <end position="22"/>
    </location>
</feature>
<organism evidence="3 4">
    <name type="scientific">Phytophthora cactorum</name>
    <dbReference type="NCBI Taxonomy" id="29920"/>
    <lineage>
        <taxon>Eukaryota</taxon>
        <taxon>Sar</taxon>
        <taxon>Stramenopiles</taxon>
        <taxon>Oomycota</taxon>
        <taxon>Peronosporomycetes</taxon>
        <taxon>Peronosporales</taxon>
        <taxon>Peronosporaceae</taxon>
        <taxon>Phytophthora</taxon>
    </lineage>
</organism>
<protein>
    <recommendedName>
        <fullName evidence="2">Calponin-homology (CH) domain-containing protein</fullName>
    </recommendedName>
</protein>
<sequence>MCQQQWRSRKLSGSQTSSEEMPRGMDSVYDWVDQFSFSRAMKNTARDFSDAVLLAEILAQLVPAWVQLHNYSSAHRLQQKMSNWETLNRKVLTRLKCGISHKHQEDLANAVPGAIELLLIQVKRVTANSPFLQAKRAFSRRSSTTSTSPRSRSSSITNSPPSTPSPGRQQLSPNSPQSTSTSSLLPTDERSHEHDPVSMSFSKLLRTMSDTTEEIVDVTKTSQPKTRIRANTAPTIHLSSQIRGMATRPLTPNYAKPTQSAIAMARPATGSVRMKSRLPQASPFVFPPKSDQVSKANLPKKPKLLVEADRKHLPSDTNEFQESSFVYFLSTEALPATFSFEDPEDHAQVARVIKTLPSGECTLQLYRRVPSGDSPHNSHNTKTRCYSATPHFIDCCSTILHTIPNMTYDPQTNTCEWHVRAQNMETDNTNEPRSQQTQYNSPSLQRHFFTEVLTRVSFTSVNLAKPISQTTEIVSSSLCLPCPCFAEMFIVPVEPTVFPKVRVNLILELPERCGSNTSKTSKLLP</sequence>
<feature type="compositionally biased region" description="Polar residues" evidence="1">
    <location>
        <begin position="1"/>
        <end position="19"/>
    </location>
</feature>
<dbReference type="PROSITE" id="PS50021">
    <property type="entry name" value="CH"/>
    <property type="match status" value="1"/>
</dbReference>
<feature type="region of interest" description="Disordered" evidence="1">
    <location>
        <begin position="136"/>
        <end position="200"/>
    </location>
</feature>
<feature type="compositionally biased region" description="Basic and acidic residues" evidence="1">
    <location>
        <begin position="187"/>
        <end position="196"/>
    </location>
</feature>
<evidence type="ECO:0000313" key="3">
    <source>
        <dbReference type="EMBL" id="KAG3212050.1"/>
    </source>
</evidence>
<dbReference type="InterPro" id="IPR052111">
    <property type="entry name" value="Spermatogenesis_Ciliary_MAP"/>
</dbReference>
<dbReference type="PANTHER" id="PTHR12509:SF9">
    <property type="entry name" value="SPERM FLAGELLAR PROTEIN 1 ISOFORM X1"/>
    <property type="match status" value="1"/>
</dbReference>
<evidence type="ECO:0000259" key="2">
    <source>
        <dbReference type="PROSITE" id="PS50021"/>
    </source>
</evidence>
<dbReference type="VEuPathDB" id="FungiDB:PC110_g15806"/>
<dbReference type="Pfam" id="PF06294">
    <property type="entry name" value="CH_2"/>
    <property type="match status" value="1"/>
</dbReference>
<dbReference type="InterPro" id="IPR036872">
    <property type="entry name" value="CH_dom_sf"/>
</dbReference>
<name>A0A8T1HI85_9STRA</name>
<feature type="compositionally biased region" description="Low complexity" evidence="1">
    <location>
        <begin position="140"/>
        <end position="186"/>
    </location>
</feature>
<dbReference type="GO" id="GO:0005930">
    <property type="term" value="C:axoneme"/>
    <property type="evidence" value="ECO:0007669"/>
    <property type="project" value="TreeGrafter"/>
</dbReference>
<feature type="domain" description="Calponin-homology (CH)" evidence="2">
    <location>
        <begin position="22"/>
        <end position="127"/>
    </location>
</feature>